<keyword evidence="1" id="KW-0040">ANK repeat</keyword>
<name>A0AAV9QEF5_9PEZI</name>
<keyword evidence="4" id="KW-1185">Reference proteome</keyword>
<organism evidence="3 4">
    <name type="scientific">Vermiconidia calcicola</name>
    <dbReference type="NCBI Taxonomy" id="1690605"/>
    <lineage>
        <taxon>Eukaryota</taxon>
        <taxon>Fungi</taxon>
        <taxon>Dikarya</taxon>
        <taxon>Ascomycota</taxon>
        <taxon>Pezizomycotina</taxon>
        <taxon>Dothideomycetes</taxon>
        <taxon>Dothideomycetidae</taxon>
        <taxon>Mycosphaerellales</taxon>
        <taxon>Extremaceae</taxon>
        <taxon>Vermiconidia</taxon>
    </lineage>
</organism>
<feature type="region of interest" description="Disordered" evidence="2">
    <location>
        <begin position="163"/>
        <end position="219"/>
    </location>
</feature>
<comment type="caution">
    <text evidence="3">The sequence shown here is derived from an EMBL/GenBank/DDBJ whole genome shotgun (WGS) entry which is preliminary data.</text>
</comment>
<evidence type="ECO:0000313" key="3">
    <source>
        <dbReference type="EMBL" id="KAK5542028.1"/>
    </source>
</evidence>
<sequence>MDPLSISASAVALITVCVETVKVIKNTVETVKTAKRELLNILNATNRVRLLLEQLRGLTHQLGSQNNQVLLAFDKSGCEEVLGDLRRLVNKLAQVDKFVGFQFLVRRSKIEALVAGLRTQEDGIRTVLLSVATESAVFTREYVQILMNGANVQAVSISSITQSPNAVSDEPPPPFAEHAEPTVSSDDTTGVAATSSSSVAPTNSKTTESTTESTTEGQSPEDMIALAENDLPATPGSDRKGEPDTDEGLWSPLTKYVSNLWQSPSIASPIGIQGDITAPFNLPAFARILSGTSVWHGQLTRYLCDDGYLKLRDGLADAAYYGNWQAIEEILEDAERVGFRSWPNCYRIGSWRGPSGWTPLHQAAFLGAPTFVVKMLLVHGASRMQRTLWTSSSELPHKSMTALEMARFLGFRHLYDVLSPVLHHTIPHATLDKLQQNFHELIRGHLAGLREGANLRLPELELLIELQNPEMYFPLKPPKLTMGYFYRLDGRELLVTALGIPSPSRPRHFRISERGAQEIQDAVLFDME</sequence>
<reference evidence="3 4" key="1">
    <citation type="submission" date="2023-06" db="EMBL/GenBank/DDBJ databases">
        <title>Black Yeasts Isolated from many extreme environments.</title>
        <authorList>
            <person name="Coleine C."/>
            <person name="Stajich J.E."/>
            <person name="Selbmann L."/>
        </authorList>
    </citation>
    <scope>NUCLEOTIDE SEQUENCE [LARGE SCALE GENOMIC DNA]</scope>
    <source>
        <strain evidence="3 4">CCFEE 5887</strain>
    </source>
</reference>
<accession>A0AAV9QEF5</accession>
<dbReference type="Pfam" id="PF00023">
    <property type="entry name" value="Ank"/>
    <property type="match status" value="1"/>
</dbReference>
<dbReference type="SUPFAM" id="SSF48403">
    <property type="entry name" value="Ankyrin repeat"/>
    <property type="match status" value="1"/>
</dbReference>
<dbReference type="InterPro" id="IPR036770">
    <property type="entry name" value="Ankyrin_rpt-contain_sf"/>
</dbReference>
<dbReference type="EMBL" id="JAXLQG010000003">
    <property type="protein sequence ID" value="KAK5542028.1"/>
    <property type="molecule type" value="Genomic_DNA"/>
</dbReference>
<protein>
    <recommendedName>
        <fullName evidence="5">Ankyrin repeat protein</fullName>
    </recommendedName>
</protein>
<dbReference type="PROSITE" id="PS50088">
    <property type="entry name" value="ANK_REPEAT"/>
    <property type="match status" value="1"/>
</dbReference>
<evidence type="ECO:0000256" key="2">
    <source>
        <dbReference type="SAM" id="MobiDB-lite"/>
    </source>
</evidence>
<feature type="compositionally biased region" description="Low complexity" evidence="2">
    <location>
        <begin position="184"/>
        <end position="216"/>
    </location>
</feature>
<dbReference type="InterPro" id="IPR002110">
    <property type="entry name" value="Ankyrin_rpt"/>
</dbReference>
<evidence type="ECO:0000256" key="1">
    <source>
        <dbReference type="PROSITE-ProRule" id="PRU00023"/>
    </source>
</evidence>
<feature type="repeat" description="ANK" evidence="1">
    <location>
        <begin position="355"/>
        <end position="382"/>
    </location>
</feature>
<gene>
    <name evidence="3" type="ORF">LTR25_001913</name>
</gene>
<dbReference type="PROSITE" id="PS50297">
    <property type="entry name" value="ANK_REP_REGION"/>
    <property type="match status" value="1"/>
</dbReference>
<dbReference type="Gene3D" id="1.25.40.20">
    <property type="entry name" value="Ankyrin repeat-containing domain"/>
    <property type="match status" value="1"/>
</dbReference>
<evidence type="ECO:0008006" key="5">
    <source>
        <dbReference type="Google" id="ProtNLM"/>
    </source>
</evidence>
<dbReference type="Proteomes" id="UP001345827">
    <property type="component" value="Unassembled WGS sequence"/>
</dbReference>
<feature type="region of interest" description="Disordered" evidence="2">
    <location>
        <begin position="230"/>
        <end position="249"/>
    </location>
</feature>
<evidence type="ECO:0000313" key="4">
    <source>
        <dbReference type="Proteomes" id="UP001345827"/>
    </source>
</evidence>
<dbReference type="AlphaFoldDB" id="A0AAV9QEF5"/>
<proteinExistence type="predicted"/>